<keyword evidence="1" id="KW-0378">Hydrolase</keyword>
<dbReference type="GO" id="GO:0016787">
    <property type="term" value="F:hydrolase activity"/>
    <property type="evidence" value="ECO:0007669"/>
    <property type="project" value="UniProtKB-KW"/>
</dbReference>
<dbReference type="Gene3D" id="3.40.630.100">
    <property type="entry name" value="Poly-gamma-glutamate hydrolase, zinc-binding motif"/>
    <property type="match status" value="1"/>
</dbReference>
<proteinExistence type="predicted"/>
<dbReference type="InterPro" id="IPR008585">
    <property type="entry name" value="Gamma_PGA_hydro"/>
</dbReference>
<name>A0ABS0QG35_THEVU</name>
<evidence type="ECO:0000313" key="2">
    <source>
        <dbReference type="Proteomes" id="UP000641910"/>
    </source>
</evidence>
<sequence length="206" mass="23006">MDKYANYKELSAHQQIGKDYTIHIQYALPDIVILAIHGGRIEAGTSEIARGIAGERWSFYDFRGKKKKNNRDLHITSTCFDEPRALNLVAHASRVVTVHGTKGDKPFVYLGGRDEALLKKTRLYLLDASFPVGVTPGRLKGTDPKNIVNRGARGKGLQIELTRGMRSELFKDLSRPGGSEPSPRFQPFVEAIRSAIHSLPQKKRPD</sequence>
<accession>A0ABS0QG35</accession>
<reference evidence="1 2" key="1">
    <citation type="submission" date="2020-12" db="EMBL/GenBank/DDBJ databases">
        <title>WGS of Thermoactinomyces spp.</title>
        <authorList>
            <person name="Cheng K."/>
        </authorList>
    </citation>
    <scope>NUCLEOTIDE SEQUENCE [LARGE SCALE GENOMIC DNA]</scope>
    <source>
        <strain evidence="2">CICC 10650\ACCC 41061</strain>
    </source>
</reference>
<dbReference type="Proteomes" id="UP000641910">
    <property type="component" value="Unassembled WGS sequence"/>
</dbReference>
<dbReference type="InterPro" id="IPR038128">
    <property type="entry name" value="Gamma_PGA_hydro_sf"/>
</dbReference>
<keyword evidence="2" id="KW-1185">Reference proteome</keyword>
<dbReference type="Pfam" id="PF05908">
    <property type="entry name" value="Gamma_PGA_hydro"/>
    <property type="match status" value="1"/>
</dbReference>
<organism evidence="1 2">
    <name type="scientific">Thermoactinomyces vulgaris</name>
    <dbReference type="NCBI Taxonomy" id="2026"/>
    <lineage>
        <taxon>Bacteria</taxon>
        <taxon>Bacillati</taxon>
        <taxon>Bacillota</taxon>
        <taxon>Bacilli</taxon>
        <taxon>Bacillales</taxon>
        <taxon>Thermoactinomycetaceae</taxon>
        <taxon>Thermoactinomyces</taxon>
    </lineage>
</organism>
<dbReference type="RefSeq" id="WP_052186801.1">
    <property type="nucleotide sequence ID" value="NZ_CP036487.1"/>
</dbReference>
<dbReference type="EMBL" id="JAECVU010000002">
    <property type="protein sequence ID" value="MBH8587997.1"/>
    <property type="molecule type" value="Genomic_DNA"/>
</dbReference>
<evidence type="ECO:0000313" key="1">
    <source>
        <dbReference type="EMBL" id="MBH8587997.1"/>
    </source>
</evidence>
<comment type="caution">
    <text evidence="1">The sequence shown here is derived from an EMBL/GenBank/DDBJ whole genome shotgun (WGS) entry which is preliminary data.</text>
</comment>
<protein>
    <submittedName>
        <fullName evidence="1">Poly-gamma-glutamate hydrolase family protein</fullName>
    </submittedName>
</protein>
<gene>
    <name evidence="1" type="ORF">I8U22_04075</name>
</gene>